<dbReference type="AlphaFoldDB" id="A0A8X6I726"/>
<evidence type="ECO:0000313" key="2">
    <source>
        <dbReference type="Proteomes" id="UP000886998"/>
    </source>
</evidence>
<keyword evidence="2" id="KW-1185">Reference proteome</keyword>
<proteinExistence type="predicted"/>
<accession>A0A8X6I726</accession>
<reference evidence="1" key="1">
    <citation type="submission" date="2020-08" db="EMBL/GenBank/DDBJ databases">
        <title>Multicomponent nature underlies the extraordinary mechanical properties of spider dragline silk.</title>
        <authorList>
            <person name="Kono N."/>
            <person name="Nakamura H."/>
            <person name="Mori M."/>
            <person name="Yoshida Y."/>
            <person name="Ohtoshi R."/>
            <person name="Malay A.D."/>
            <person name="Moran D.A.P."/>
            <person name="Tomita M."/>
            <person name="Numata K."/>
            <person name="Arakawa K."/>
        </authorList>
    </citation>
    <scope>NUCLEOTIDE SEQUENCE</scope>
</reference>
<gene>
    <name evidence="1" type="ORF">TNIN_435711</name>
</gene>
<dbReference type="EMBL" id="BMAV01024176">
    <property type="protein sequence ID" value="GFS30668.1"/>
    <property type="molecule type" value="Genomic_DNA"/>
</dbReference>
<name>A0A8X6I726_9ARAC</name>
<comment type="caution">
    <text evidence="1">The sequence shown here is derived from an EMBL/GenBank/DDBJ whole genome shotgun (WGS) entry which is preliminary data.</text>
</comment>
<protein>
    <submittedName>
        <fullName evidence="1">Uncharacterized protein</fullName>
    </submittedName>
</protein>
<dbReference type="Proteomes" id="UP000886998">
    <property type="component" value="Unassembled WGS sequence"/>
</dbReference>
<sequence length="91" mass="10825">MVYRAPLPPYVMLKATCYYEEEKTTPKNAFLIRSQDLGALLWCVPEKEMDLHSVERGSTKEVSKDHRIRRLWIDSREHKRLSAVWVITCRF</sequence>
<evidence type="ECO:0000313" key="1">
    <source>
        <dbReference type="EMBL" id="GFS30668.1"/>
    </source>
</evidence>
<organism evidence="1 2">
    <name type="scientific">Trichonephila inaurata madagascariensis</name>
    <dbReference type="NCBI Taxonomy" id="2747483"/>
    <lineage>
        <taxon>Eukaryota</taxon>
        <taxon>Metazoa</taxon>
        <taxon>Ecdysozoa</taxon>
        <taxon>Arthropoda</taxon>
        <taxon>Chelicerata</taxon>
        <taxon>Arachnida</taxon>
        <taxon>Araneae</taxon>
        <taxon>Araneomorphae</taxon>
        <taxon>Entelegynae</taxon>
        <taxon>Araneoidea</taxon>
        <taxon>Nephilidae</taxon>
        <taxon>Trichonephila</taxon>
        <taxon>Trichonephila inaurata</taxon>
    </lineage>
</organism>